<name>A0A1X7J9F2_9MICO</name>
<dbReference type="Pfam" id="PF04250">
    <property type="entry name" value="DUF429"/>
    <property type="match status" value="1"/>
</dbReference>
<organism evidence="1 2">
    <name type="scientific">Agreia pratensis</name>
    <dbReference type="NCBI Taxonomy" id="150121"/>
    <lineage>
        <taxon>Bacteria</taxon>
        <taxon>Bacillati</taxon>
        <taxon>Actinomycetota</taxon>
        <taxon>Actinomycetes</taxon>
        <taxon>Micrococcales</taxon>
        <taxon>Microbacteriaceae</taxon>
        <taxon>Agreia</taxon>
    </lineage>
</organism>
<dbReference type="STRING" id="150121.SAMN06296010_1140"/>
<dbReference type="Proteomes" id="UP000193244">
    <property type="component" value="Unassembled WGS sequence"/>
</dbReference>
<dbReference type="AlphaFoldDB" id="A0A1X7J9F2"/>
<keyword evidence="2" id="KW-1185">Reference proteome</keyword>
<evidence type="ECO:0008006" key="3">
    <source>
        <dbReference type="Google" id="ProtNLM"/>
    </source>
</evidence>
<evidence type="ECO:0000313" key="1">
    <source>
        <dbReference type="EMBL" id="SMG23956.1"/>
    </source>
</evidence>
<dbReference type="InterPro" id="IPR007362">
    <property type="entry name" value="DUF429"/>
</dbReference>
<sequence>MRYFPEVAVHLRDYAGLMLTAGVDLAAENKGTALAVVDWSGPTATLTDLRLGVGDDAIAEAATTVDKLGIDCALGWPDEFVSFVVAHADHESIDALSVDGGMDWRRTLAYRETDRDVRAKTGRWPLSVSTDRLGLTAMRCAGLLARIQARGVAVDRSGSGVVVEIYPGASLRLWGFDTTGYRVSAAARELLLTRVLDAAPWLDLQGHAELMVRSGDAFDAVIAALASRSAALGHYEPPPAQHLARARREGWTALPTNPLAALISAPVE</sequence>
<proteinExistence type="predicted"/>
<protein>
    <recommendedName>
        <fullName evidence="3">DUF429 domain-containing protein</fullName>
    </recommendedName>
</protein>
<accession>A0A1X7J9F2</accession>
<gene>
    <name evidence="1" type="ORF">SAMN06296010_1140</name>
</gene>
<dbReference type="EMBL" id="FXAY01000002">
    <property type="protein sequence ID" value="SMG23956.1"/>
    <property type="molecule type" value="Genomic_DNA"/>
</dbReference>
<evidence type="ECO:0000313" key="2">
    <source>
        <dbReference type="Proteomes" id="UP000193244"/>
    </source>
</evidence>
<reference evidence="2" key="1">
    <citation type="submission" date="2017-04" db="EMBL/GenBank/DDBJ databases">
        <authorList>
            <person name="Varghese N."/>
            <person name="Submissions S."/>
        </authorList>
    </citation>
    <scope>NUCLEOTIDE SEQUENCE [LARGE SCALE GENOMIC DNA]</scope>
    <source>
        <strain evidence="2">VKM Ac-2510</strain>
    </source>
</reference>